<dbReference type="RefSeq" id="XP_662675.1">
    <property type="nucleotide sequence ID" value="XM_657583.1"/>
</dbReference>
<sequence length="399" mass="44653">MSGQHVCSFPYEETKVRSVTVNIHAIIVRAVEDQRSVSIVALWQCHRPRRFSLLTEAQGRPLETAQPSMVRADLLEPGGPLSAVSDEAKRYSYSRRSALAHSFGYFEDSSCNTCIAPASGALTRFLTVGAASVDATDQVSLSSGTLRVMVTAMAAKQWHLISISFSLPSTVSAVVDRKSTVDCARRRVRRSDLRVSAYTAHFLPSPSHTVDSIGGVSLTDIRNTCSNVGDSLAQACLSLDWEGSLVRVQYTLFLALRFSHLSRQLDRVPFLPDGIVADALPWLCLVPDTSANASAPEIFTERLMQVHLGRFWRRFGPRRKFEYDPLEAEQRYDRFCAEYLPTLSPEFALEPDSQWDAILPKLPMQRQLMHTAIFDSICWNFRLLLILKPTQIARLAPYK</sequence>
<dbReference type="Proteomes" id="UP000000560">
    <property type="component" value="Chromosome III"/>
</dbReference>
<gene>
    <name evidence="1" type="ORF">ANIA_05071</name>
</gene>
<accession>Q5B309</accession>
<dbReference type="GeneID" id="2872869"/>
<dbReference type="OMA" id="YFEDSSC"/>
<dbReference type="HOGENOM" id="CLU_690827_0_0_1"/>
<protein>
    <submittedName>
        <fullName evidence="1">Uncharacterized protein</fullName>
    </submittedName>
</protein>
<dbReference type="OrthoDB" id="5344325at2759"/>
<dbReference type="eggNOG" id="ENOG502SIZG">
    <property type="taxonomic scope" value="Eukaryota"/>
</dbReference>
<dbReference type="AlphaFoldDB" id="Q5B309"/>
<dbReference type="KEGG" id="ani:ANIA_05071"/>
<dbReference type="InParanoid" id="Q5B309"/>
<evidence type="ECO:0000313" key="1">
    <source>
        <dbReference type="EMBL" id="CBF76151.1"/>
    </source>
</evidence>
<proteinExistence type="predicted"/>
<evidence type="ECO:0000313" key="2">
    <source>
        <dbReference type="Proteomes" id="UP000000560"/>
    </source>
</evidence>
<name>Q5B309_EMENI</name>
<accession>C8V808</accession>
<reference evidence="2" key="2">
    <citation type="journal article" date="2009" name="Fungal Genet. Biol.">
        <title>The 2008 update of the Aspergillus nidulans genome annotation: a community effort.</title>
        <authorList>
            <person name="Wortman J.R."/>
            <person name="Gilsenan J.M."/>
            <person name="Joardar V."/>
            <person name="Deegan J."/>
            <person name="Clutterbuck J."/>
            <person name="Andersen M.R."/>
            <person name="Archer D."/>
            <person name="Bencina M."/>
            <person name="Braus G."/>
            <person name="Coutinho P."/>
            <person name="von Dohren H."/>
            <person name="Doonan J."/>
            <person name="Driessen A.J."/>
            <person name="Durek P."/>
            <person name="Espeso E."/>
            <person name="Fekete E."/>
            <person name="Flipphi M."/>
            <person name="Estrada C.G."/>
            <person name="Geysens S."/>
            <person name="Goldman G."/>
            <person name="de Groot P.W."/>
            <person name="Hansen K."/>
            <person name="Harris S.D."/>
            <person name="Heinekamp T."/>
            <person name="Helmstaedt K."/>
            <person name="Henrissat B."/>
            <person name="Hofmann G."/>
            <person name="Homan T."/>
            <person name="Horio T."/>
            <person name="Horiuchi H."/>
            <person name="James S."/>
            <person name="Jones M."/>
            <person name="Karaffa L."/>
            <person name="Karanyi Z."/>
            <person name="Kato M."/>
            <person name="Keller N."/>
            <person name="Kelly D.E."/>
            <person name="Kiel J.A."/>
            <person name="Kim J.M."/>
            <person name="van der Klei I.J."/>
            <person name="Klis F.M."/>
            <person name="Kovalchuk A."/>
            <person name="Krasevec N."/>
            <person name="Kubicek C.P."/>
            <person name="Liu B."/>
            <person name="Maccabe A."/>
            <person name="Meyer V."/>
            <person name="Mirabito P."/>
            <person name="Miskei M."/>
            <person name="Mos M."/>
            <person name="Mullins J."/>
            <person name="Nelson D.R."/>
            <person name="Nielsen J."/>
            <person name="Oakley B.R."/>
            <person name="Osmani S.A."/>
            <person name="Pakula T."/>
            <person name="Paszewski A."/>
            <person name="Paulsen I."/>
            <person name="Pilsyk S."/>
            <person name="Pocsi I."/>
            <person name="Punt P.J."/>
            <person name="Ram A.F."/>
            <person name="Ren Q."/>
            <person name="Robellet X."/>
            <person name="Robson G."/>
            <person name="Seiboth B."/>
            <person name="van Solingen P."/>
            <person name="Specht T."/>
            <person name="Sun J."/>
            <person name="Taheri-Talesh N."/>
            <person name="Takeshita N."/>
            <person name="Ussery D."/>
            <person name="vanKuyk P.A."/>
            <person name="Visser H."/>
            <person name="van de Vondervoort P.J."/>
            <person name="de Vries R.P."/>
            <person name="Walton J."/>
            <person name="Xiang X."/>
            <person name="Xiong Y."/>
            <person name="Zeng A.P."/>
            <person name="Brandt B.W."/>
            <person name="Cornell M.J."/>
            <person name="van den Hondel C.A."/>
            <person name="Visser J."/>
            <person name="Oliver S.G."/>
            <person name="Turner G."/>
        </authorList>
    </citation>
    <scope>GENOME REANNOTATION</scope>
    <source>
        <strain evidence="2">FGSC A4 / ATCC 38163 / CBS 112.46 / NRRL 194 / M139</strain>
    </source>
</reference>
<dbReference type="EMBL" id="BN001303">
    <property type="protein sequence ID" value="CBF76151.1"/>
    <property type="molecule type" value="Genomic_DNA"/>
</dbReference>
<keyword evidence="2" id="KW-1185">Reference proteome</keyword>
<reference evidence="2" key="1">
    <citation type="journal article" date="2005" name="Nature">
        <title>Sequencing of Aspergillus nidulans and comparative analysis with A. fumigatus and A. oryzae.</title>
        <authorList>
            <person name="Galagan J.E."/>
            <person name="Calvo S.E."/>
            <person name="Cuomo C."/>
            <person name="Ma L.J."/>
            <person name="Wortman J.R."/>
            <person name="Batzoglou S."/>
            <person name="Lee S.I."/>
            <person name="Basturkmen M."/>
            <person name="Spevak C.C."/>
            <person name="Clutterbuck J."/>
            <person name="Kapitonov V."/>
            <person name="Jurka J."/>
            <person name="Scazzocchio C."/>
            <person name="Farman M."/>
            <person name="Butler J."/>
            <person name="Purcell S."/>
            <person name="Harris S."/>
            <person name="Braus G.H."/>
            <person name="Draht O."/>
            <person name="Busch S."/>
            <person name="D'Enfert C."/>
            <person name="Bouchier C."/>
            <person name="Goldman G.H."/>
            <person name="Bell-Pedersen D."/>
            <person name="Griffiths-Jones S."/>
            <person name="Doonan J.H."/>
            <person name="Yu J."/>
            <person name="Vienken K."/>
            <person name="Pain A."/>
            <person name="Freitag M."/>
            <person name="Selker E.U."/>
            <person name="Archer D.B."/>
            <person name="Penalva M.A."/>
            <person name="Oakley B.R."/>
            <person name="Momany M."/>
            <person name="Tanaka T."/>
            <person name="Kumagai T."/>
            <person name="Asai K."/>
            <person name="Machida M."/>
            <person name="Nierman W.C."/>
            <person name="Denning D.W."/>
            <person name="Caddick M."/>
            <person name="Hynes M."/>
            <person name="Paoletti M."/>
            <person name="Fischer R."/>
            <person name="Miller B."/>
            <person name="Dyer P."/>
            <person name="Sachs M.S."/>
            <person name="Osmani S.A."/>
            <person name="Birren B.W."/>
        </authorList>
    </citation>
    <scope>NUCLEOTIDE SEQUENCE [LARGE SCALE GENOMIC DNA]</scope>
    <source>
        <strain evidence="2">FGSC A4 / ATCC 38163 / CBS 112.46 / NRRL 194 / M139</strain>
    </source>
</reference>
<organism evidence="1 2">
    <name type="scientific">Emericella nidulans (strain FGSC A4 / ATCC 38163 / CBS 112.46 / NRRL 194 / M139)</name>
    <name type="common">Aspergillus nidulans</name>
    <dbReference type="NCBI Taxonomy" id="227321"/>
    <lineage>
        <taxon>Eukaryota</taxon>
        <taxon>Fungi</taxon>
        <taxon>Dikarya</taxon>
        <taxon>Ascomycota</taxon>
        <taxon>Pezizomycotina</taxon>
        <taxon>Eurotiomycetes</taxon>
        <taxon>Eurotiomycetidae</taxon>
        <taxon>Eurotiales</taxon>
        <taxon>Aspergillaceae</taxon>
        <taxon>Aspergillus</taxon>
        <taxon>Aspergillus subgen. Nidulantes</taxon>
    </lineage>
</organism>